<dbReference type="GO" id="GO:0003922">
    <property type="term" value="F:GMP synthase (glutamine-hydrolyzing) activity"/>
    <property type="evidence" value="ECO:0007669"/>
    <property type="project" value="UniProtKB-EC"/>
</dbReference>
<evidence type="ECO:0000259" key="1">
    <source>
        <dbReference type="Pfam" id="PF00117"/>
    </source>
</evidence>
<keyword evidence="2" id="KW-0436">Ligase</keyword>
<dbReference type="PATRIC" id="fig|345309.4.peg.825"/>
<dbReference type="PANTHER" id="PTHR42695:SF5">
    <property type="entry name" value="GLUTAMINE AMIDOTRANSFERASE YLR126C-RELATED"/>
    <property type="match status" value="1"/>
</dbReference>
<keyword evidence="2" id="KW-0315">Glutamine amidotransferase</keyword>
<keyword evidence="3" id="KW-1185">Reference proteome</keyword>
<feature type="domain" description="Glutamine amidotransferase" evidence="1">
    <location>
        <begin position="44"/>
        <end position="183"/>
    </location>
</feature>
<evidence type="ECO:0000313" key="3">
    <source>
        <dbReference type="Proteomes" id="UP000033651"/>
    </source>
</evidence>
<protein>
    <submittedName>
        <fullName evidence="2">Glutamine amidotransferase</fullName>
        <ecNumber evidence="2">6.3.5.2</ecNumber>
    </submittedName>
</protein>
<dbReference type="Gene3D" id="3.40.50.880">
    <property type="match status" value="1"/>
</dbReference>
<dbReference type="GO" id="GO:0005829">
    <property type="term" value="C:cytosol"/>
    <property type="evidence" value="ECO:0007669"/>
    <property type="project" value="TreeGrafter"/>
</dbReference>
<dbReference type="InterPro" id="IPR017926">
    <property type="entry name" value="GATASE"/>
</dbReference>
<dbReference type="FunFam" id="3.40.50.880:FF:000033">
    <property type="entry name" value="Glutamine amidotransferase class-I"/>
    <property type="match status" value="1"/>
</dbReference>
<dbReference type="GO" id="GO:0016740">
    <property type="term" value="F:transferase activity"/>
    <property type="evidence" value="ECO:0007669"/>
    <property type="project" value="UniProtKB-KW"/>
</dbReference>
<gene>
    <name evidence="2" type="ORF">VI08_08050</name>
</gene>
<sequence length="245" mass="25905">MNIHFIIHEAFEAPGAFEAWARDRGQTVSRSRVYAGESLPEGVGDIDLLVVFGGPQSPATTLAECPHFDARAEMALINLAIAAGKAVVGVCLGAQLIGEALGASHARSPEPEIGSFPIALTRDGRTNPKFAALGDGLAVGHWHGDMPGLTPGATVIAVSEGCPRQIVEYTPLVYGFQCHMEFTRDVVEGLIAASTDELRRLAGRPFVQPPDVLRASSYGAMNEALFAFLDALVSDYIGHKTAIPA</sequence>
<dbReference type="InterPro" id="IPR044992">
    <property type="entry name" value="ChyE-like"/>
</dbReference>
<name>A0A0F3KVK8_9GAMM</name>
<dbReference type="PROSITE" id="PS51273">
    <property type="entry name" value="GATASE_TYPE_1"/>
    <property type="match status" value="1"/>
</dbReference>
<dbReference type="RefSeq" id="WP_045829062.1">
    <property type="nucleotide sequence ID" value="NZ_JZRB01000016.1"/>
</dbReference>
<dbReference type="PANTHER" id="PTHR42695">
    <property type="entry name" value="GLUTAMINE AMIDOTRANSFERASE YLR126C-RELATED"/>
    <property type="match status" value="1"/>
</dbReference>
<accession>A0A0F3KVK8</accession>
<dbReference type="Pfam" id="PF00117">
    <property type="entry name" value="GATase"/>
    <property type="match status" value="1"/>
</dbReference>
<dbReference type="EMBL" id="JZRB01000016">
    <property type="protein sequence ID" value="KJV35248.1"/>
    <property type="molecule type" value="Genomic_DNA"/>
</dbReference>
<dbReference type="OrthoDB" id="9813383at2"/>
<evidence type="ECO:0000313" key="2">
    <source>
        <dbReference type="EMBL" id="KJV35248.1"/>
    </source>
</evidence>
<dbReference type="AlphaFoldDB" id="A0A0F3KVK8"/>
<keyword evidence="2" id="KW-0808">Transferase</keyword>
<dbReference type="SUPFAM" id="SSF52317">
    <property type="entry name" value="Class I glutamine amidotransferase-like"/>
    <property type="match status" value="1"/>
</dbReference>
<proteinExistence type="predicted"/>
<comment type="caution">
    <text evidence="2">The sequence shown here is derived from an EMBL/GenBank/DDBJ whole genome shotgun (WGS) entry which is preliminary data.</text>
</comment>
<reference evidence="2 3" key="1">
    <citation type="submission" date="2015-03" db="EMBL/GenBank/DDBJ databases">
        <title>Draft genome sequence of Luteibacter yeojuensis strain SU11.</title>
        <authorList>
            <person name="Sulaiman J."/>
            <person name="Priya K."/>
            <person name="Chan K.-G."/>
        </authorList>
    </citation>
    <scope>NUCLEOTIDE SEQUENCE [LARGE SCALE GENOMIC DNA]</scope>
    <source>
        <strain evidence="2 3">SU11</strain>
    </source>
</reference>
<dbReference type="Proteomes" id="UP000033651">
    <property type="component" value="Unassembled WGS sequence"/>
</dbReference>
<dbReference type="EC" id="6.3.5.2" evidence="2"/>
<organism evidence="2 3">
    <name type="scientific">Luteibacter yeojuensis</name>
    <dbReference type="NCBI Taxonomy" id="345309"/>
    <lineage>
        <taxon>Bacteria</taxon>
        <taxon>Pseudomonadati</taxon>
        <taxon>Pseudomonadota</taxon>
        <taxon>Gammaproteobacteria</taxon>
        <taxon>Lysobacterales</taxon>
        <taxon>Rhodanobacteraceae</taxon>
        <taxon>Luteibacter</taxon>
    </lineage>
</organism>
<dbReference type="CDD" id="cd01741">
    <property type="entry name" value="GATase1_1"/>
    <property type="match status" value="1"/>
</dbReference>
<dbReference type="NCBIfam" id="NF006098">
    <property type="entry name" value="PRK08250.1"/>
    <property type="match status" value="1"/>
</dbReference>
<dbReference type="InterPro" id="IPR029062">
    <property type="entry name" value="Class_I_gatase-like"/>
</dbReference>